<feature type="transmembrane region" description="Helical" evidence="1">
    <location>
        <begin position="122"/>
        <end position="141"/>
    </location>
</feature>
<dbReference type="EMBL" id="WSZK01000035">
    <property type="protein sequence ID" value="MWG36401.1"/>
    <property type="molecule type" value="Genomic_DNA"/>
</dbReference>
<evidence type="ECO:0000313" key="3">
    <source>
        <dbReference type="Proteomes" id="UP000451471"/>
    </source>
</evidence>
<evidence type="ECO:0000313" key="2">
    <source>
        <dbReference type="EMBL" id="MWG36401.1"/>
    </source>
</evidence>
<dbReference type="Pfam" id="PF14102">
    <property type="entry name" value="Caps_synth_CapC"/>
    <property type="match status" value="2"/>
</dbReference>
<feature type="transmembrane region" description="Helical" evidence="1">
    <location>
        <begin position="340"/>
        <end position="358"/>
    </location>
</feature>
<keyword evidence="1" id="KW-0812">Transmembrane</keyword>
<feature type="transmembrane region" description="Helical" evidence="1">
    <location>
        <begin position="206"/>
        <end position="223"/>
    </location>
</feature>
<name>A0A6B0GQP9_9EURY</name>
<feature type="transmembrane region" description="Helical" evidence="1">
    <location>
        <begin position="21"/>
        <end position="43"/>
    </location>
</feature>
<gene>
    <name evidence="2" type="ORF">GQS65_18245</name>
</gene>
<feature type="transmembrane region" description="Helical" evidence="1">
    <location>
        <begin position="370"/>
        <end position="391"/>
    </location>
</feature>
<keyword evidence="1" id="KW-1133">Transmembrane helix</keyword>
<keyword evidence="1" id="KW-0472">Membrane</keyword>
<dbReference type="GO" id="GO:0045227">
    <property type="term" value="P:capsule polysaccharide biosynthetic process"/>
    <property type="evidence" value="ECO:0007669"/>
    <property type="project" value="InterPro"/>
</dbReference>
<feature type="transmembrane region" description="Helical" evidence="1">
    <location>
        <begin position="309"/>
        <end position="328"/>
    </location>
</feature>
<keyword evidence="3" id="KW-1185">Reference proteome</keyword>
<accession>A0A6B0GQP9</accession>
<reference evidence="2 3" key="1">
    <citation type="submission" date="2019-12" db="EMBL/GenBank/DDBJ databases">
        <title>Halocatena pleomorpha gen. nov. sp. nov., an extremely halophilic archaeon of family Halobacteriaceae isolated from saltpan soil.</title>
        <authorList>
            <person name="Pal Y."/>
            <person name="Verma A."/>
            <person name="Krishnamurthi S."/>
            <person name="Kumar P."/>
        </authorList>
    </citation>
    <scope>NUCLEOTIDE SEQUENCE [LARGE SCALE GENOMIC DNA]</scope>
    <source>
        <strain evidence="2 3">JCM 16495</strain>
    </source>
</reference>
<proteinExistence type="predicted"/>
<protein>
    <submittedName>
        <fullName evidence="2">Uncharacterized protein</fullName>
    </submittedName>
</protein>
<dbReference type="Proteomes" id="UP000451471">
    <property type="component" value="Unassembled WGS sequence"/>
</dbReference>
<dbReference type="InterPro" id="IPR008338">
    <property type="entry name" value="Capsule_biosynth_CapC"/>
</dbReference>
<sequence>MGRPRGPTLDNGSPPRRGSGVIVAALLVALGLLMGIVVTQARGLRMSGVLVVPLFAVYSLYDLYAFPLAVVSTAAAYLGLALLKRRTMLYGRVLLLSAIAIGAVVPIVGLAALSVLTGTDPVYAHLVFLGSVLPGVAAYNYHRLDRDRRIEDVGASLSAFVGLFVLGATVLNPTVAATLGRLTPTVLFASSADVATLRGAALADPALTATGVGFGASVALLLAGGAVSEAVYGRYGVRLNGLIAAPLLALFALQSPSVVPLYLVGTVAVFLVVRTINRRTLLYGRVLLSVAVLAGVVLAVPAAAFLPGVSGFVLLFLSILAGIGAYNFHRLAPAERSTGALLSAALFVVSLAVALPVARPLSGTMLAESLVVTVALSLLGVAVCALAGVRVTRFERERRRLTRRLTAEGVA</sequence>
<dbReference type="AlphaFoldDB" id="A0A6B0GQP9"/>
<feature type="transmembrane region" description="Helical" evidence="1">
    <location>
        <begin position="63"/>
        <end position="83"/>
    </location>
</feature>
<comment type="caution">
    <text evidence="2">The sequence shown here is derived from an EMBL/GenBank/DDBJ whole genome shotgun (WGS) entry which is preliminary data.</text>
</comment>
<dbReference type="GO" id="GO:0016020">
    <property type="term" value="C:membrane"/>
    <property type="evidence" value="ECO:0007669"/>
    <property type="project" value="InterPro"/>
</dbReference>
<feature type="transmembrane region" description="Helical" evidence="1">
    <location>
        <begin position="259"/>
        <end position="276"/>
    </location>
</feature>
<organism evidence="2 3">
    <name type="scientific">Halomarina oriensis</name>
    <dbReference type="NCBI Taxonomy" id="671145"/>
    <lineage>
        <taxon>Archaea</taxon>
        <taxon>Methanobacteriati</taxon>
        <taxon>Methanobacteriota</taxon>
        <taxon>Stenosarchaea group</taxon>
        <taxon>Halobacteria</taxon>
        <taxon>Halobacteriales</taxon>
        <taxon>Natronomonadaceae</taxon>
        <taxon>Halomarina</taxon>
    </lineage>
</organism>
<feature type="transmembrane region" description="Helical" evidence="1">
    <location>
        <begin position="235"/>
        <end position="253"/>
    </location>
</feature>
<evidence type="ECO:0000256" key="1">
    <source>
        <dbReference type="SAM" id="Phobius"/>
    </source>
</evidence>
<feature type="transmembrane region" description="Helical" evidence="1">
    <location>
        <begin position="153"/>
        <end position="171"/>
    </location>
</feature>
<feature type="transmembrane region" description="Helical" evidence="1">
    <location>
        <begin position="95"/>
        <end position="116"/>
    </location>
</feature>
<feature type="transmembrane region" description="Helical" evidence="1">
    <location>
        <begin position="283"/>
        <end position="303"/>
    </location>
</feature>